<comment type="caution">
    <text evidence="2">The sequence shown here is derived from an EMBL/GenBank/DDBJ whole genome shotgun (WGS) entry which is preliminary data.</text>
</comment>
<gene>
    <name evidence="2" type="ORF">H2136_08195</name>
</gene>
<proteinExistence type="predicted"/>
<reference evidence="2" key="1">
    <citation type="submission" date="2020-07" db="EMBL/GenBank/DDBJ databases">
        <title>Carbapenem Resistant Aeromonas hydrophila Carrying blacphA7 Isolated from Two Solid Organ Transplant Patients.</title>
        <authorList>
            <person name="Hilt E."/>
            <person name="Fitzwater S.P."/>
            <person name="Ward K."/>
            <person name="De St Maurice A."/>
            <person name="Chandrasekaran S."/>
            <person name="Garner O.B."/>
            <person name="Yang S."/>
        </authorList>
    </citation>
    <scope>NUCLEOTIDE SEQUENCE</scope>
    <source>
        <strain evidence="2">B-1</strain>
    </source>
</reference>
<organism evidence="2">
    <name type="scientific">Aeromonas hydrophila</name>
    <dbReference type="NCBI Taxonomy" id="644"/>
    <lineage>
        <taxon>Bacteria</taxon>
        <taxon>Pseudomonadati</taxon>
        <taxon>Pseudomonadota</taxon>
        <taxon>Gammaproteobacteria</taxon>
        <taxon>Aeromonadales</taxon>
        <taxon>Aeromonadaceae</taxon>
        <taxon>Aeromonas</taxon>
    </lineage>
</organism>
<evidence type="ECO:0000256" key="1">
    <source>
        <dbReference type="SAM" id="MobiDB-lite"/>
    </source>
</evidence>
<protein>
    <submittedName>
        <fullName evidence="2">Uncharacterized protein</fullName>
    </submittedName>
</protein>
<evidence type="ECO:0000313" key="2">
    <source>
        <dbReference type="EMBL" id="MBC8673962.1"/>
    </source>
</evidence>
<feature type="region of interest" description="Disordered" evidence="1">
    <location>
        <begin position="46"/>
        <end position="77"/>
    </location>
</feature>
<feature type="compositionally biased region" description="Basic and acidic residues" evidence="1">
    <location>
        <begin position="68"/>
        <end position="77"/>
    </location>
</feature>
<dbReference type="AlphaFoldDB" id="A0A926FNR7"/>
<name>A0A926FNR7_AERHY</name>
<accession>A0A926FNR7</accession>
<dbReference type="EMBL" id="JACLAN010000003">
    <property type="protein sequence ID" value="MBC8673962.1"/>
    <property type="molecule type" value="Genomic_DNA"/>
</dbReference>
<sequence>MSGGLIPGAAKVEEILNSLQGKNPSSNPTVGNDYLVSSDGNWVDGGLATTQSVRQRDKLPGYRWGGQRHPDRWGQRY</sequence>